<accession>A0A7S4VVW8</accession>
<dbReference type="InterPro" id="IPR003960">
    <property type="entry name" value="ATPase_AAA_CS"/>
</dbReference>
<reference evidence="3" key="1">
    <citation type="submission" date="2021-01" db="EMBL/GenBank/DDBJ databases">
        <authorList>
            <person name="Corre E."/>
            <person name="Pelletier E."/>
            <person name="Niang G."/>
            <person name="Scheremetjew M."/>
            <person name="Finn R."/>
            <person name="Kale V."/>
            <person name="Holt S."/>
            <person name="Cochrane G."/>
            <person name="Meng A."/>
            <person name="Brown T."/>
            <person name="Cohen L."/>
        </authorList>
    </citation>
    <scope>NUCLEOTIDE SEQUENCE</scope>
    <source>
        <strain evidence="3">GSO104</strain>
    </source>
</reference>
<dbReference type="PANTHER" id="PTHR23077">
    <property type="entry name" value="AAA-FAMILY ATPASE"/>
    <property type="match status" value="1"/>
</dbReference>
<dbReference type="Gene3D" id="3.40.50.300">
    <property type="entry name" value="P-loop containing nucleotide triphosphate hydrolases"/>
    <property type="match status" value="1"/>
</dbReference>
<dbReference type="InterPro" id="IPR027417">
    <property type="entry name" value="P-loop_NTPase"/>
</dbReference>
<feature type="domain" description="ATPase AAA-type core" evidence="2">
    <location>
        <begin position="2"/>
        <end position="69"/>
    </location>
</feature>
<protein>
    <recommendedName>
        <fullName evidence="2">ATPase AAA-type core domain-containing protein</fullName>
    </recommendedName>
</protein>
<keyword evidence="1" id="KW-0067">ATP-binding</keyword>
<evidence type="ECO:0000256" key="1">
    <source>
        <dbReference type="RuleBase" id="RU003651"/>
    </source>
</evidence>
<comment type="similarity">
    <text evidence="1">Belongs to the AAA ATPase family.</text>
</comment>
<dbReference type="PROSITE" id="PS00674">
    <property type="entry name" value="AAA"/>
    <property type="match status" value="1"/>
</dbReference>
<dbReference type="Pfam" id="PF00004">
    <property type="entry name" value="AAA"/>
    <property type="match status" value="1"/>
</dbReference>
<name>A0A7S4VVW8_9STRA</name>
<dbReference type="InterPro" id="IPR003959">
    <property type="entry name" value="ATPase_AAA_core"/>
</dbReference>
<keyword evidence="1" id="KW-0547">Nucleotide-binding</keyword>
<dbReference type="SUPFAM" id="SSF52540">
    <property type="entry name" value="P-loop containing nucleoside triphosphate hydrolases"/>
    <property type="match status" value="1"/>
</dbReference>
<dbReference type="EMBL" id="HBNS01037616">
    <property type="protein sequence ID" value="CAE4634693.1"/>
    <property type="molecule type" value="Transcribed_RNA"/>
</dbReference>
<gene>
    <name evidence="3" type="ORF">DBRI00130_LOCUS29362</name>
</gene>
<dbReference type="GO" id="GO:0005524">
    <property type="term" value="F:ATP binding"/>
    <property type="evidence" value="ECO:0007669"/>
    <property type="project" value="UniProtKB-KW"/>
</dbReference>
<dbReference type="Gene3D" id="1.10.8.60">
    <property type="match status" value="1"/>
</dbReference>
<sequence length="152" mass="16766">MDALACNREDEGDGGDVHSRVLSTLLNEMDGVSSNRGRGVLVVAATNRMHTIDAALLRPGRLEEHILLDMPGIADIEDIMRMHTAKMPLGKDVDLTDLAEVLFELEANGAIVEGICREACLLTIRNIVKPFDINDLVVPKSSFEEAICRWKR</sequence>
<dbReference type="InterPro" id="IPR050168">
    <property type="entry name" value="AAA_ATPase_domain"/>
</dbReference>
<proteinExistence type="inferred from homology"/>
<dbReference type="PANTHER" id="PTHR23077:SF117">
    <property type="entry name" value="AAA+ ATPASE DOMAIN-CONTAINING PROTEIN"/>
    <property type="match status" value="1"/>
</dbReference>
<dbReference type="GO" id="GO:0016887">
    <property type="term" value="F:ATP hydrolysis activity"/>
    <property type="evidence" value="ECO:0007669"/>
    <property type="project" value="InterPro"/>
</dbReference>
<organism evidence="3">
    <name type="scientific">Ditylum brightwellii</name>
    <dbReference type="NCBI Taxonomy" id="49249"/>
    <lineage>
        <taxon>Eukaryota</taxon>
        <taxon>Sar</taxon>
        <taxon>Stramenopiles</taxon>
        <taxon>Ochrophyta</taxon>
        <taxon>Bacillariophyta</taxon>
        <taxon>Mediophyceae</taxon>
        <taxon>Lithodesmiophycidae</taxon>
        <taxon>Lithodesmiales</taxon>
        <taxon>Lithodesmiaceae</taxon>
        <taxon>Ditylum</taxon>
    </lineage>
</organism>
<dbReference type="AlphaFoldDB" id="A0A7S4VVW8"/>
<evidence type="ECO:0000259" key="2">
    <source>
        <dbReference type="Pfam" id="PF00004"/>
    </source>
</evidence>
<evidence type="ECO:0000313" key="3">
    <source>
        <dbReference type="EMBL" id="CAE4634693.1"/>
    </source>
</evidence>